<dbReference type="InterPro" id="IPR007590">
    <property type="entry name" value="Saf4/Yju2"/>
</dbReference>
<evidence type="ECO:0000256" key="1">
    <source>
        <dbReference type="ARBA" id="ARBA00004123"/>
    </source>
</evidence>
<dbReference type="Proteomes" id="UP001165063">
    <property type="component" value="Unassembled WGS sequence"/>
</dbReference>
<gene>
    <name evidence="11" type="ORF">Amon01_000645800</name>
</gene>
<evidence type="ECO:0000256" key="7">
    <source>
        <dbReference type="ARBA" id="ARBA00023242"/>
    </source>
</evidence>
<dbReference type="InterPro" id="IPR043701">
    <property type="entry name" value="Yju2"/>
</dbReference>
<feature type="binding site" evidence="8">
    <location>
        <position position="50"/>
    </location>
    <ligand>
        <name>Zn(2+)</name>
        <dbReference type="ChEBI" id="CHEBI:29105"/>
    </ligand>
</feature>
<comment type="subunit">
    <text evidence="8">Component of the spliceosome. Present in the activated B complex, the catalytically activated B* complex which catalyzes the branching, the catalytic step 1 C complex catalyzing the exon ligation, and the postcatalytic P complex containing the ligated exons (mRNA) and the excised lariat intron.</text>
</comment>
<comment type="caution">
    <text evidence="11">The sequence shown here is derived from an EMBL/GenBank/DDBJ whole genome shotgun (WGS) entry which is preliminary data.</text>
</comment>
<feature type="binding site" evidence="8">
    <location>
        <position position="86"/>
    </location>
    <ligand>
        <name>Zn(2+)</name>
        <dbReference type="ChEBI" id="CHEBI:29105"/>
    </ligand>
</feature>
<organism evidence="11 12">
    <name type="scientific">Ambrosiozyma monospora</name>
    <name type="common">Yeast</name>
    <name type="synonym">Endomycopsis monosporus</name>
    <dbReference type="NCBI Taxonomy" id="43982"/>
    <lineage>
        <taxon>Eukaryota</taxon>
        <taxon>Fungi</taxon>
        <taxon>Dikarya</taxon>
        <taxon>Ascomycota</taxon>
        <taxon>Saccharomycotina</taxon>
        <taxon>Pichiomycetes</taxon>
        <taxon>Pichiales</taxon>
        <taxon>Pichiaceae</taxon>
        <taxon>Ambrosiozyma</taxon>
    </lineage>
</organism>
<keyword evidence="6" id="KW-0508">mRNA splicing</keyword>
<dbReference type="OrthoDB" id="674963at2759"/>
<keyword evidence="3 8" id="KW-0479">Metal-binding</keyword>
<keyword evidence="7 8" id="KW-0539">Nucleus</keyword>
<dbReference type="HAMAP" id="MF_03226">
    <property type="entry name" value="YJU2"/>
    <property type="match status" value="1"/>
</dbReference>
<keyword evidence="12" id="KW-1185">Reference proteome</keyword>
<accession>A0A9W7DIR0</accession>
<feature type="coiled-coil region" evidence="9">
    <location>
        <begin position="153"/>
        <end position="200"/>
    </location>
</feature>
<keyword evidence="2" id="KW-0507">mRNA processing</keyword>
<dbReference type="GO" id="GO:0046872">
    <property type="term" value="F:metal ion binding"/>
    <property type="evidence" value="ECO:0007669"/>
    <property type="project" value="UniProtKB-KW"/>
</dbReference>
<name>A0A9W7DIR0_AMBMO</name>
<comment type="function">
    <text evidence="8">Part of the spliceosome which catalyzes two sequential transesterification reactions, first the excision of the non-coding intron from pre-mRNA and then the ligation of the coding exons to form the mature mRNA. Plays a role in stabilizing the structure of the spliceosome catalytic core and docking of the branch helix into the active site, producing 5'-exon and lariat intron-3'-intermediates.</text>
</comment>
<keyword evidence="5 8" id="KW-0862">Zinc</keyword>
<dbReference type="AlphaFoldDB" id="A0A9W7DIR0"/>
<evidence type="ECO:0000256" key="10">
    <source>
        <dbReference type="SAM" id="MobiDB-lite"/>
    </source>
</evidence>
<evidence type="ECO:0000256" key="3">
    <source>
        <dbReference type="ARBA" id="ARBA00022723"/>
    </source>
</evidence>
<sequence length="327" mass="37623">MSERKAINKYYPPDFDPSKVRKVKKTKKTGRASWPTVRLMAPFSMKCLQCNEYIAQSRKFNARKESTEEKYLGARILKFHIRCPRCNSELIFRTDPKNADYECVSGCKRNYERSTANLKEGPKAAKNETFDQMLERLEKEDEIEQLNKDGKQKASEETGIEQLEKRLREQEREQQLIDEIDDLQQKNKNAEKRKEEVMRIDRVKVQQELDDAQDSEEALMAFKQFKDKPKQHPHNALVSAMTDSSEKSIFASKFIPPRSTTSLRSQTDVKKSEITRSGALVSGYSSSDDDSDSEDDVISLKRKSTSSNLLGIAIKRTKIKTEPSSGF</sequence>
<evidence type="ECO:0000256" key="8">
    <source>
        <dbReference type="HAMAP-Rule" id="MF_03226"/>
    </source>
</evidence>
<feature type="region of interest" description="Disordered" evidence="10">
    <location>
        <begin position="225"/>
        <end position="296"/>
    </location>
</feature>
<dbReference type="PANTHER" id="PTHR12111:SF1">
    <property type="entry name" value="SPLICING FACTOR YJU2"/>
    <property type="match status" value="1"/>
</dbReference>
<dbReference type="GO" id="GO:0000349">
    <property type="term" value="P:generation of catalytic spliceosome for first transesterification step"/>
    <property type="evidence" value="ECO:0007669"/>
    <property type="project" value="UniProtKB-UniRule"/>
</dbReference>
<feature type="binding site" evidence="8">
    <location>
        <position position="83"/>
    </location>
    <ligand>
        <name>Zn(2+)</name>
        <dbReference type="ChEBI" id="CHEBI:29105"/>
    </ligand>
</feature>
<comment type="subcellular location">
    <subcellularLocation>
        <location evidence="1 8">Nucleus</location>
    </subcellularLocation>
</comment>
<dbReference type="GO" id="GO:0071006">
    <property type="term" value="C:U2-type catalytic step 1 spliceosome"/>
    <property type="evidence" value="ECO:0007669"/>
    <property type="project" value="UniProtKB-UniRule"/>
</dbReference>
<evidence type="ECO:0000256" key="9">
    <source>
        <dbReference type="SAM" id="Coils"/>
    </source>
</evidence>
<dbReference type="EMBL" id="BSXU01004128">
    <property type="protein sequence ID" value="GMG40846.1"/>
    <property type="molecule type" value="Genomic_DNA"/>
</dbReference>
<feature type="compositionally biased region" description="Acidic residues" evidence="10">
    <location>
        <begin position="287"/>
        <end position="296"/>
    </location>
</feature>
<evidence type="ECO:0000256" key="2">
    <source>
        <dbReference type="ARBA" id="ARBA00022664"/>
    </source>
</evidence>
<dbReference type="Pfam" id="PF04502">
    <property type="entry name" value="Saf4_Yju2"/>
    <property type="match status" value="1"/>
</dbReference>
<evidence type="ECO:0000256" key="4">
    <source>
        <dbReference type="ARBA" id="ARBA00022728"/>
    </source>
</evidence>
<keyword evidence="4 8" id="KW-0747">Spliceosome</keyword>
<comment type="similarity">
    <text evidence="8">Belongs to the CWC16 family. YJU2 subfamily.</text>
</comment>
<protein>
    <recommendedName>
        <fullName evidence="8">Splicing factor YJU2</fullName>
    </recommendedName>
</protein>
<evidence type="ECO:0000313" key="11">
    <source>
        <dbReference type="EMBL" id="GMG40846.1"/>
    </source>
</evidence>
<evidence type="ECO:0000256" key="6">
    <source>
        <dbReference type="ARBA" id="ARBA00023187"/>
    </source>
</evidence>
<reference evidence="11" key="1">
    <citation type="submission" date="2023-04" db="EMBL/GenBank/DDBJ databases">
        <title>Ambrosiozyma monospora NBRC 1965.</title>
        <authorList>
            <person name="Ichikawa N."/>
            <person name="Sato H."/>
            <person name="Tonouchi N."/>
        </authorList>
    </citation>
    <scope>NUCLEOTIDE SEQUENCE</scope>
    <source>
        <strain evidence="11">NBRC 1965</strain>
    </source>
</reference>
<feature type="binding site" evidence="8">
    <location>
        <position position="47"/>
    </location>
    <ligand>
        <name>Zn(2+)</name>
        <dbReference type="ChEBI" id="CHEBI:29105"/>
    </ligand>
</feature>
<dbReference type="PANTHER" id="PTHR12111">
    <property type="entry name" value="SPLICING FACTOR YJU2"/>
    <property type="match status" value="1"/>
</dbReference>
<evidence type="ECO:0000256" key="5">
    <source>
        <dbReference type="ARBA" id="ARBA00022833"/>
    </source>
</evidence>
<evidence type="ECO:0000313" key="12">
    <source>
        <dbReference type="Proteomes" id="UP001165063"/>
    </source>
</evidence>
<proteinExistence type="inferred from homology"/>
<keyword evidence="9" id="KW-0175">Coiled coil</keyword>